<name>A0A645GMK9_9ZZZZ</name>
<dbReference type="AlphaFoldDB" id="A0A645GMK9"/>
<proteinExistence type="predicted"/>
<sequence>MKHALFKKYEAYVTDGNPYAKMLKMVFAMNDDQYQSQVAFIESNEDFNKPCKVSEAFDNYDVKHFYVLLYWGLLIRGLEYELTHVTKTEKKSLESLLAEFETAMKKDAEIAESILKYEFVPIQRLVRAQLESGLLVADYIAHDPRYQLDLHKQSQ</sequence>
<gene>
    <name evidence="1" type="ORF">SDC9_175620</name>
</gene>
<evidence type="ECO:0000313" key="1">
    <source>
        <dbReference type="EMBL" id="MPN28181.1"/>
    </source>
</evidence>
<comment type="caution">
    <text evidence="1">The sequence shown here is derived from an EMBL/GenBank/DDBJ whole genome shotgun (WGS) entry which is preliminary data.</text>
</comment>
<accession>A0A645GMK9</accession>
<organism evidence="1">
    <name type="scientific">bioreactor metagenome</name>
    <dbReference type="NCBI Taxonomy" id="1076179"/>
    <lineage>
        <taxon>unclassified sequences</taxon>
        <taxon>metagenomes</taxon>
        <taxon>ecological metagenomes</taxon>
    </lineage>
</organism>
<protein>
    <submittedName>
        <fullName evidence="1">Uncharacterized protein</fullName>
    </submittedName>
</protein>
<reference evidence="1" key="1">
    <citation type="submission" date="2019-08" db="EMBL/GenBank/DDBJ databases">
        <authorList>
            <person name="Kucharzyk K."/>
            <person name="Murdoch R.W."/>
            <person name="Higgins S."/>
            <person name="Loffler F."/>
        </authorList>
    </citation>
    <scope>NUCLEOTIDE SEQUENCE</scope>
</reference>
<dbReference type="EMBL" id="VSSQ01078364">
    <property type="protein sequence ID" value="MPN28181.1"/>
    <property type="molecule type" value="Genomic_DNA"/>
</dbReference>